<keyword evidence="2" id="KW-1185">Reference proteome</keyword>
<dbReference type="Proteomes" id="UP000823941">
    <property type="component" value="Chromosome 1"/>
</dbReference>
<evidence type="ECO:0000313" key="2">
    <source>
        <dbReference type="Proteomes" id="UP000823941"/>
    </source>
</evidence>
<reference evidence="1 2" key="1">
    <citation type="submission" date="2021-06" db="EMBL/GenBank/DDBJ databases">
        <title>A haploid diamondback moth (Plutella xylostella L.) genome assembly resolves 31 chromosomes and identifies a diamide resistance mutation.</title>
        <authorList>
            <person name="Ward C.M."/>
            <person name="Perry K.D."/>
            <person name="Baker G."/>
            <person name="Powis K."/>
            <person name="Heckel D.G."/>
            <person name="Baxter S.W."/>
        </authorList>
    </citation>
    <scope>NUCLEOTIDE SEQUENCE [LARGE SCALE GENOMIC DNA]</scope>
    <source>
        <strain evidence="1 2">LV</strain>
        <tissue evidence="1">Single pupa</tissue>
    </source>
</reference>
<evidence type="ECO:0000313" key="1">
    <source>
        <dbReference type="EMBL" id="KAG7312999.1"/>
    </source>
</evidence>
<protein>
    <submittedName>
        <fullName evidence="1">Uncharacterized protein</fullName>
    </submittedName>
</protein>
<gene>
    <name evidence="1" type="ORF">JYU34_000076</name>
</gene>
<proteinExistence type="predicted"/>
<name>A0ABQ7R6S9_PLUXY</name>
<organism evidence="1 2">
    <name type="scientific">Plutella xylostella</name>
    <name type="common">Diamondback moth</name>
    <name type="synonym">Plutella maculipennis</name>
    <dbReference type="NCBI Taxonomy" id="51655"/>
    <lineage>
        <taxon>Eukaryota</taxon>
        <taxon>Metazoa</taxon>
        <taxon>Ecdysozoa</taxon>
        <taxon>Arthropoda</taxon>
        <taxon>Hexapoda</taxon>
        <taxon>Insecta</taxon>
        <taxon>Pterygota</taxon>
        <taxon>Neoptera</taxon>
        <taxon>Endopterygota</taxon>
        <taxon>Lepidoptera</taxon>
        <taxon>Glossata</taxon>
        <taxon>Ditrysia</taxon>
        <taxon>Yponomeutoidea</taxon>
        <taxon>Plutellidae</taxon>
        <taxon>Plutella</taxon>
    </lineage>
</organism>
<sequence length="86" mass="9793">MFAILPNTVRAPVPSAASGWRRPVVFSPWPVCKCLTLPRPRARRRRRRRPAAALSPCRSDRHCKLASRDEGLDLEPSPRKVPRPLM</sequence>
<feature type="non-terminal residue" evidence="1">
    <location>
        <position position="86"/>
    </location>
</feature>
<accession>A0ABQ7R6S9</accession>
<comment type="caution">
    <text evidence="1">The sequence shown here is derived from an EMBL/GenBank/DDBJ whole genome shotgun (WGS) entry which is preliminary data.</text>
</comment>
<dbReference type="EMBL" id="JAHIBW010000001">
    <property type="protein sequence ID" value="KAG7312999.1"/>
    <property type="molecule type" value="Genomic_DNA"/>
</dbReference>